<reference evidence="2" key="1">
    <citation type="journal article" date="2022" name="Mol. Ecol. Resour.">
        <title>The genomes of chicory, endive, great burdock and yacon provide insights into Asteraceae palaeo-polyploidization history and plant inulin production.</title>
        <authorList>
            <person name="Fan W."/>
            <person name="Wang S."/>
            <person name="Wang H."/>
            <person name="Wang A."/>
            <person name="Jiang F."/>
            <person name="Liu H."/>
            <person name="Zhao H."/>
            <person name="Xu D."/>
            <person name="Zhang Y."/>
        </authorList>
    </citation>
    <scope>NUCLEOTIDE SEQUENCE [LARGE SCALE GENOMIC DNA]</scope>
    <source>
        <strain evidence="2">cv. Yunnan</strain>
    </source>
</reference>
<reference evidence="1 2" key="2">
    <citation type="journal article" date="2022" name="Mol. Ecol. Resour.">
        <title>The genomes of chicory, endive, great burdock and yacon provide insights into Asteraceae paleo-polyploidization history and plant inulin production.</title>
        <authorList>
            <person name="Fan W."/>
            <person name="Wang S."/>
            <person name="Wang H."/>
            <person name="Wang A."/>
            <person name="Jiang F."/>
            <person name="Liu H."/>
            <person name="Zhao H."/>
            <person name="Xu D."/>
            <person name="Zhang Y."/>
        </authorList>
    </citation>
    <scope>NUCLEOTIDE SEQUENCE [LARGE SCALE GENOMIC DNA]</scope>
    <source>
        <strain evidence="2">cv. Yunnan</strain>
        <tissue evidence="1">Leaves</tissue>
    </source>
</reference>
<protein>
    <submittedName>
        <fullName evidence="1">Uncharacterized protein</fullName>
    </submittedName>
</protein>
<dbReference type="EMBL" id="CM042038">
    <property type="protein sequence ID" value="KAI3730452.1"/>
    <property type="molecule type" value="Genomic_DNA"/>
</dbReference>
<keyword evidence="2" id="KW-1185">Reference proteome</keyword>
<comment type="caution">
    <text evidence="1">The sequence shown here is derived from an EMBL/GenBank/DDBJ whole genome shotgun (WGS) entry which is preliminary data.</text>
</comment>
<accession>A0ACB9C8F9</accession>
<evidence type="ECO:0000313" key="2">
    <source>
        <dbReference type="Proteomes" id="UP001056120"/>
    </source>
</evidence>
<proteinExistence type="predicted"/>
<dbReference type="Proteomes" id="UP001056120">
    <property type="component" value="Linkage Group LG21"/>
</dbReference>
<evidence type="ECO:0000313" key="1">
    <source>
        <dbReference type="EMBL" id="KAI3730452.1"/>
    </source>
</evidence>
<gene>
    <name evidence="1" type="ORF">L1987_61622</name>
</gene>
<organism evidence="1 2">
    <name type="scientific">Smallanthus sonchifolius</name>
    <dbReference type="NCBI Taxonomy" id="185202"/>
    <lineage>
        <taxon>Eukaryota</taxon>
        <taxon>Viridiplantae</taxon>
        <taxon>Streptophyta</taxon>
        <taxon>Embryophyta</taxon>
        <taxon>Tracheophyta</taxon>
        <taxon>Spermatophyta</taxon>
        <taxon>Magnoliopsida</taxon>
        <taxon>eudicotyledons</taxon>
        <taxon>Gunneridae</taxon>
        <taxon>Pentapetalae</taxon>
        <taxon>asterids</taxon>
        <taxon>campanulids</taxon>
        <taxon>Asterales</taxon>
        <taxon>Asteraceae</taxon>
        <taxon>Asteroideae</taxon>
        <taxon>Heliantheae alliance</taxon>
        <taxon>Millerieae</taxon>
        <taxon>Smallanthus</taxon>
    </lineage>
</organism>
<name>A0ACB9C8F9_9ASTR</name>
<sequence length="265" mass="30582">MVRLSKVPFVTLLLVLLGSQVKSDAYDHRYSIGDIVPMYYWERYSYYDFPICSPVVDVTDDMEIDVDFTYSVKWWEIEDERLNDYATSSILPYHICAHVHSIANSCFTIIIVIICLVIFYMRFLHKDISRYACDVEDNQEQKGWKNIHGDVFRFPKHKSLLSAALGSGTQLLAMMVAILILGVFQPYFQGVFLKRLVIVYAVTSVVSGYTSASFYHQLKGTTWIMNGGGGDTIIFYIFPLLDSLFEELITQDEDGLSVWFFWIKK</sequence>